<dbReference type="Gene3D" id="3.40.50.300">
    <property type="entry name" value="P-loop containing nucleotide triphosphate hydrolases"/>
    <property type="match status" value="1"/>
</dbReference>
<dbReference type="EMBL" id="BAAAYX010000010">
    <property type="protein sequence ID" value="GAA3706925.1"/>
    <property type="molecule type" value="Genomic_DNA"/>
</dbReference>
<accession>A0ABP7DNN2</accession>
<reference evidence="2" key="1">
    <citation type="journal article" date="2019" name="Int. J. Syst. Evol. Microbiol.">
        <title>The Global Catalogue of Microorganisms (GCM) 10K type strain sequencing project: providing services to taxonomists for standard genome sequencing and annotation.</title>
        <authorList>
            <consortium name="The Broad Institute Genomics Platform"/>
            <consortium name="The Broad Institute Genome Sequencing Center for Infectious Disease"/>
            <person name="Wu L."/>
            <person name="Ma J."/>
        </authorList>
    </citation>
    <scope>NUCLEOTIDE SEQUENCE [LARGE SCALE GENOMIC DNA]</scope>
    <source>
        <strain evidence="2">JCM 16548</strain>
    </source>
</reference>
<dbReference type="SUPFAM" id="SSF53795">
    <property type="entry name" value="PEP carboxykinase-like"/>
    <property type="match status" value="1"/>
</dbReference>
<sequence length="328" mass="35137">MKHSCRLYGLNISSDLPLYQLRRVPAGGRIDVEVLLGSSIPRNDDRPSGRLVLHLETSKQQYTVTEVDGAYLARFYGSCDIRFETAMSRMTVLPVQGVEFSLLSVLVAGTALALLLTMRGDVVLHASAVQVDQGAVAFIGGSGMGKSTMATLFCARGALLITDDLLHLTSTEDRLTCALGATEVRLRKSASELMSRFGTTPGRRSTGDDREALATMPAVDDDIALEAIVVPIPDKAAAAGSTLVTRLSASDALLLLSRFPRLLGWSDTGAIRRQFDQLADVVTRVPVHVAELPWGPPFADDVVGSVLERLGMSLDRLSSLPKSTVAES</sequence>
<gene>
    <name evidence="1" type="ORF">GCM10022204_26020</name>
</gene>
<name>A0ABP7DNN2_9ACTN</name>
<keyword evidence="2" id="KW-1185">Reference proteome</keyword>
<organism evidence="1 2">
    <name type="scientific">Microlunatus aurantiacus</name>
    <dbReference type="NCBI Taxonomy" id="446786"/>
    <lineage>
        <taxon>Bacteria</taxon>
        <taxon>Bacillati</taxon>
        <taxon>Actinomycetota</taxon>
        <taxon>Actinomycetes</taxon>
        <taxon>Propionibacteriales</taxon>
        <taxon>Propionibacteriaceae</taxon>
        <taxon>Microlunatus</taxon>
    </lineage>
</organism>
<dbReference type="InterPro" id="IPR027417">
    <property type="entry name" value="P-loop_NTPase"/>
</dbReference>
<comment type="caution">
    <text evidence="1">The sequence shown here is derived from an EMBL/GenBank/DDBJ whole genome shotgun (WGS) entry which is preliminary data.</text>
</comment>
<evidence type="ECO:0008006" key="3">
    <source>
        <dbReference type="Google" id="ProtNLM"/>
    </source>
</evidence>
<evidence type="ECO:0000313" key="2">
    <source>
        <dbReference type="Proteomes" id="UP001500051"/>
    </source>
</evidence>
<dbReference type="RefSeq" id="WP_344812809.1">
    <property type="nucleotide sequence ID" value="NZ_BAAAYX010000010.1"/>
</dbReference>
<dbReference type="Proteomes" id="UP001500051">
    <property type="component" value="Unassembled WGS sequence"/>
</dbReference>
<evidence type="ECO:0000313" key="1">
    <source>
        <dbReference type="EMBL" id="GAA3706925.1"/>
    </source>
</evidence>
<protein>
    <recommendedName>
        <fullName evidence="3">Hpr(Ser) kinase/phosphatase</fullName>
    </recommendedName>
</protein>
<proteinExistence type="predicted"/>